<dbReference type="EMBL" id="AK417161">
    <property type="protein sequence ID" value="BAN20376.1"/>
    <property type="molecule type" value="mRNA"/>
</dbReference>
<feature type="chain" id="PRO_5004372655" evidence="1">
    <location>
        <begin position="22"/>
        <end position="88"/>
    </location>
</feature>
<dbReference type="AlphaFoldDB" id="R4WNF7"/>
<evidence type="ECO:0000313" key="2">
    <source>
        <dbReference type="EMBL" id="BAN20376.1"/>
    </source>
</evidence>
<feature type="signal peptide" evidence="1">
    <location>
        <begin position="1"/>
        <end position="21"/>
    </location>
</feature>
<sequence length="88" mass="8986">MANTAVFFLATIVVVAALVDGFSIGSTSVENGDRCSPSTVCSSGYKCCSSTTCCKTTQQCCGSGGMFCCSTFTFLATPAVAVEPIDLN</sequence>
<accession>R4WNF7</accession>
<proteinExistence type="evidence at transcript level"/>
<organism evidence="2">
    <name type="scientific">Riptortus pedestris</name>
    <name type="common">Bean bug</name>
    <dbReference type="NCBI Taxonomy" id="329032"/>
    <lineage>
        <taxon>Eukaryota</taxon>
        <taxon>Metazoa</taxon>
        <taxon>Ecdysozoa</taxon>
        <taxon>Arthropoda</taxon>
        <taxon>Hexapoda</taxon>
        <taxon>Insecta</taxon>
        <taxon>Pterygota</taxon>
        <taxon>Neoptera</taxon>
        <taxon>Paraneoptera</taxon>
        <taxon>Hemiptera</taxon>
        <taxon>Heteroptera</taxon>
        <taxon>Panheteroptera</taxon>
        <taxon>Pentatomomorpha</taxon>
        <taxon>Coreoidea</taxon>
        <taxon>Alydidae</taxon>
        <taxon>Riptortus</taxon>
    </lineage>
</organism>
<keyword evidence="1" id="KW-0732">Signal</keyword>
<name>R4WNF7_RIPPE</name>
<evidence type="ECO:0000256" key="1">
    <source>
        <dbReference type="SAM" id="SignalP"/>
    </source>
</evidence>
<reference evidence="2" key="1">
    <citation type="journal article" date="2013" name="PLoS ONE">
        <title>Gene expression in gut symbiotic organ of stinkbug affected by extracellular bacterial symbiont.</title>
        <authorList>
            <person name="Futahashi R."/>
            <person name="Tanaka K."/>
            <person name="Tanahashi M."/>
            <person name="Nikoh N."/>
            <person name="Kikuchi Y."/>
            <person name="Lee B.L."/>
            <person name="Fukatsu T."/>
        </authorList>
    </citation>
    <scope>NUCLEOTIDE SEQUENCE</scope>
    <source>
        <tissue evidence="2">Midgut</tissue>
    </source>
</reference>
<protein>
    <submittedName>
        <fullName evidence="2">Cysteine rich secreted protein</fullName>
    </submittedName>
</protein>